<dbReference type="GO" id="GO:0033549">
    <property type="term" value="F:MAP kinase phosphatase activity"/>
    <property type="evidence" value="ECO:0007669"/>
    <property type="project" value="TreeGrafter"/>
</dbReference>
<dbReference type="GO" id="GO:0043409">
    <property type="term" value="P:negative regulation of MAPK cascade"/>
    <property type="evidence" value="ECO:0007669"/>
    <property type="project" value="TreeGrafter"/>
</dbReference>
<reference evidence="10 11" key="1">
    <citation type="submission" date="2024-03" db="EMBL/GenBank/DDBJ databases">
        <title>Adaptation during the transition from Ophiocordyceps entomopathogen to insect associate is accompanied by gene loss and intensified selection.</title>
        <authorList>
            <person name="Ward C.M."/>
            <person name="Onetto C.A."/>
            <person name="Borneman A.R."/>
        </authorList>
    </citation>
    <scope>NUCLEOTIDE SEQUENCE [LARGE SCALE GENOMIC DNA]</scope>
    <source>
        <strain evidence="10">AWRI1</strain>
        <tissue evidence="10">Single Adult Female</tissue>
    </source>
</reference>
<dbReference type="Proteomes" id="UP001367676">
    <property type="component" value="Unassembled WGS sequence"/>
</dbReference>
<evidence type="ECO:0000259" key="8">
    <source>
        <dbReference type="PROSITE" id="PS50054"/>
    </source>
</evidence>
<dbReference type="CDD" id="cd14515">
    <property type="entry name" value="DUSP3-like"/>
    <property type="match status" value="1"/>
</dbReference>
<dbReference type="InterPro" id="IPR020422">
    <property type="entry name" value="TYR_PHOSPHATASE_DUAL_dom"/>
</dbReference>
<evidence type="ECO:0000256" key="6">
    <source>
        <dbReference type="PIRSR" id="PIRSR620405-1"/>
    </source>
</evidence>
<evidence type="ECO:0000313" key="11">
    <source>
        <dbReference type="Proteomes" id="UP001367676"/>
    </source>
</evidence>
<feature type="active site" description="Phosphocysteine intermediate" evidence="6">
    <location>
        <position position="143"/>
    </location>
</feature>
<evidence type="ECO:0000313" key="10">
    <source>
        <dbReference type="EMBL" id="KAK7603549.1"/>
    </source>
</evidence>
<organism evidence="10 11">
    <name type="scientific">Parthenolecanium corni</name>
    <dbReference type="NCBI Taxonomy" id="536013"/>
    <lineage>
        <taxon>Eukaryota</taxon>
        <taxon>Metazoa</taxon>
        <taxon>Ecdysozoa</taxon>
        <taxon>Arthropoda</taxon>
        <taxon>Hexapoda</taxon>
        <taxon>Insecta</taxon>
        <taxon>Pterygota</taxon>
        <taxon>Neoptera</taxon>
        <taxon>Paraneoptera</taxon>
        <taxon>Hemiptera</taxon>
        <taxon>Sternorrhyncha</taxon>
        <taxon>Coccoidea</taxon>
        <taxon>Coccidae</taxon>
        <taxon>Parthenolecanium</taxon>
    </lineage>
</organism>
<dbReference type="GO" id="GO:0004722">
    <property type="term" value="F:protein serine/threonine phosphatase activity"/>
    <property type="evidence" value="ECO:0007669"/>
    <property type="project" value="UniProtKB-EC"/>
</dbReference>
<evidence type="ECO:0000256" key="7">
    <source>
        <dbReference type="RuleBase" id="RU366038"/>
    </source>
</evidence>
<dbReference type="SUPFAM" id="SSF52799">
    <property type="entry name" value="(Phosphotyrosine protein) phosphatases II"/>
    <property type="match status" value="1"/>
</dbReference>
<dbReference type="SMART" id="SM00195">
    <property type="entry name" value="DSPc"/>
    <property type="match status" value="1"/>
</dbReference>
<dbReference type="AlphaFoldDB" id="A0AAN9TQU8"/>
<keyword evidence="11" id="KW-1185">Reference proteome</keyword>
<dbReference type="PRINTS" id="PR01909">
    <property type="entry name" value="ADSPHPHTASEA"/>
</dbReference>
<dbReference type="InterPro" id="IPR000340">
    <property type="entry name" value="Dual-sp_phosphatase_cat-dom"/>
</dbReference>
<dbReference type="Pfam" id="PF00782">
    <property type="entry name" value="DSPc"/>
    <property type="match status" value="1"/>
</dbReference>
<dbReference type="Gene3D" id="3.90.190.10">
    <property type="entry name" value="Protein tyrosine phosphatase superfamily"/>
    <property type="match status" value="1"/>
</dbReference>
<comment type="caution">
    <text evidence="10">The sequence shown here is derived from an EMBL/GenBank/DDBJ whole genome shotgun (WGS) entry which is preliminary data.</text>
</comment>
<dbReference type="InterPro" id="IPR029021">
    <property type="entry name" value="Prot-tyrosine_phosphatase-like"/>
</dbReference>
<evidence type="ECO:0000256" key="2">
    <source>
        <dbReference type="ARBA" id="ARBA00022801"/>
    </source>
</evidence>
<evidence type="ECO:0000256" key="4">
    <source>
        <dbReference type="ARBA" id="ARBA00047761"/>
    </source>
</evidence>
<evidence type="ECO:0000259" key="9">
    <source>
        <dbReference type="PROSITE" id="PS50056"/>
    </source>
</evidence>
<dbReference type="PROSITE" id="PS50056">
    <property type="entry name" value="TYR_PHOSPHATASE_2"/>
    <property type="match status" value="1"/>
</dbReference>
<gene>
    <name evidence="10" type="ORF">V9T40_003548</name>
</gene>
<evidence type="ECO:0000256" key="3">
    <source>
        <dbReference type="ARBA" id="ARBA00022912"/>
    </source>
</evidence>
<feature type="domain" description="Tyrosine specific protein phosphatases" evidence="9">
    <location>
        <begin position="119"/>
        <end position="177"/>
    </location>
</feature>
<evidence type="ECO:0000256" key="1">
    <source>
        <dbReference type="ARBA" id="ARBA00008601"/>
    </source>
</evidence>
<dbReference type="EMBL" id="JBBCAQ010000006">
    <property type="protein sequence ID" value="KAK7603549.1"/>
    <property type="molecule type" value="Genomic_DNA"/>
</dbReference>
<comment type="catalytic activity">
    <reaction evidence="5 7">
        <text>O-phospho-L-threonyl-[protein] + H2O = L-threonyl-[protein] + phosphate</text>
        <dbReference type="Rhea" id="RHEA:47004"/>
        <dbReference type="Rhea" id="RHEA-COMP:11060"/>
        <dbReference type="Rhea" id="RHEA-COMP:11605"/>
        <dbReference type="ChEBI" id="CHEBI:15377"/>
        <dbReference type="ChEBI" id="CHEBI:30013"/>
        <dbReference type="ChEBI" id="CHEBI:43474"/>
        <dbReference type="ChEBI" id="CHEBI:61977"/>
        <dbReference type="EC" id="3.1.3.16"/>
    </reaction>
</comment>
<dbReference type="PANTHER" id="PTHR45682">
    <property type="entry name" value="AGAP008228-PA"/>
    <property type="match status" value="1"/>
</dbReference>
<dbReference type="InterPro" id="IPR016130">
    <property type="entry name" value="Tyr_Pase_AS"/>
</dbReference>
<dbReference type="GO" id="GO:0004725">
    <property type="term" value="F:protein tyrosine phosphatase activity"/>
    <property type="evidence" value="ECO:0007669"/>
    <property type="project" value="UniProtKB-EC"/>
</dbReference>
<comment type="catalytic activity">
    <reaction evidence="4 7">
        <text>O-phospho-L-seryl-[protein] + H2O = L-seryl-[protein] + phosphate</text>
        <dbReference type="Rhea" id="RHEA:20629"/>
        <dbReference type="Rhea" id="RHEA-COMP:9863"/>
        <dbReference type="Rhea" id="RHEA-COMP:11604"/>
        <dbReference type="ChEBI" id="CHEBI:15377"/>
        <dbReference type="ChEBI" id="CHEBI:29999"/>
        <dbReference type="ChEBI" id="CHEBI:43474"/>
        <dbReference type="ChEBI" id="CHEBI:83421"/>
        <dbReference type="EC" id="3.1.3.16"/>
    </reaction>
</comment>
<dbReference type="InterPro" id="IPR020405">
    <property type="entry name" value="Atypical_DUSP_subfamA"/>
</dbReference>
<protein>
    <recommendedName>
        <fullName evidence="7">Dual specificity protein phosphatase</fullName>
        <ecNumber evidence="7">3.1.3.16</ecNumber>
        <ecNumber evidence="7">3.1.3.48</ecNumber>
    </recommendedName>
</protein>
<sequence>MFAKIEGINTSSHGDTVEEVMRMLCNRSFKLTPDIILPPIRLENHWCVDCDEVYPNLFISNAATAKNKAFLKALGITHILNPAEGEEMGMVNTDSEFYRQDGIKYLGLRLMDLPSTPISSYFPEVTNFIEEGISSGGKVLVHCLMGISRSSTCAIAYLMIKKNMTLQQAVRQIRAHRDIRPNYGFLHQLADLNHELRHKS</sequence>
<dbReference type="PROSITE" id="PS50054">
    <property type="entry name" value="TYR_PHOSPHATASE_DUAL"/>
    <property type="match status" value="1"/>
</dbReference>
<keyword evidence="2 7" id="KW-0378">Hydrolase</keyword>
<comment type="catalytic activity">
    <reaction evidence="7">
        <text>O-phospho-L-tyrosyl-[protein] + H2O = L-tyrosyl-[protein] + phosphate</text>
        <dbReference type="Rhea" id="RHEA:10684"/>
        <dbReference type="Rhea" id="RHEA-COMP:10136"/>
        <dbReference type="Rhea" id="RHEA-COMP:20101"/>
        <dbReference type="ChEBI" id="CHEBI:15377"/>
        <dbReference type="ChEBI" id="CHEBI:43474"/>
        <dbReference type="ChEBI" id="CHEBI:46858"/>
        <dbReference type="ChEBI" id="CHEBI:61978"/>
        <dbReference type="EC" id="3.1.3.48"/>
    </reaction>
</comment>
<keyword evidence="3 7" id="KW-0904">Protein phosphatase</keyword>
<evidence type="ECO:0000256" key="5">
    <source>
        <dbReference type="ARBA" id="ARBA00048336"/>
    </source>
</evidence>
<dbReference type="EC" id="3.1.3.48" evidence="7"/>
<accession>A0AAN9TQU8</accession>
<dbReference type="EC" id="3.1.3.16" evidence="7"/>
<name>A0AAN9TQU8_9HEMI</name>
<comment type="similarity">
    <text evidence="1 7">Belongs to the protein-tyrosine phosphatase family. Non-receptor class dual specificity subfamily.</text>
</comment>
<dbReference type="InterPro" id="IPR000387">
    <property type="entry name" value="Tyr_Pase_dom"/>
</dbReference>
<dbReference type="PANTHER" id="PTHR45682:SF5">
    <property type="entry name" value="DUAL SPECIFICITY PROTEIN PHOSPHATASE"/>
    <property type="match status" value="1"/>
</dbReference>
<feature type="domain" description="Tyrosine-protein phosphatase" evidence="8">
    <location>
        <begin position="49"/>
        <end position="198"/>
    </location>
</feature>
<dbReference type="PRINTS" id="PR01908">
    <property type="entry name" value="ADSPHPHTASE"/>
</dbReference>
<comment type="function">
    <text evidence="7">Dual specificity phosphatase able to dephosphorylate phosphotyrosine, phosphoserine and phosphothreonine residues, with a preference for phosphotyrosine as a substrate.</text>
</comment>
<proteinExistence type="inferred from homology"/>
<dbReference type="PROSITE" id="PS00383">
    <property type="entry name" value="TYR_PHOSPHATASE_1"/>
    <property type="match status" value="1"/>
</dbReference>
<dbReference type="GO" id="GO:0008138">
    <property type="term" value="F:protein tyrosine/serine/threonine phosphatase activity"/>
    <property type="evidence" value="ECO:0007669"/>
    <property type="project" value="UniProtKB-UniRule"/>
</dbReference>
<dbReference type="FunFam" id="3.90.190.10:FF:000157">
    <property type="entry name" value="Protein-tyrosine phosphatase"/>
    <property type="match status" value="1"/>
</dbReference>
<dbReference type="GO" id="GO:0005737">
    <property type="term" value="C:cytoplasm"/>
    <property type="evidence" value="ECO:0007669"/>
    <property type="project" value="TreeGrafter"/>
</dbReference>